<protein>
    <submittedName>
        <fullName evidence="4">Similar to Saccharomyces cerevisiae YMR081C ISF1 Serine-rich, hydrophilic protein with similarity to Mbr1p</fullName>
    </submittedName>
</protein>
<dbReference type="OrthoDB" id="4033526at2759"/>
<feature type="compositionally biased region" description="Low complexity" evidence="3">
    <location>
        <begin position="179"/>
        <end position="197"/>
    </location>
</feature>
<organism evidence="4 5">
    <name type="scientific">Maudiozyma barnettii</name>
    <dbReference type="NCBI Taxonomy" id="61262"/>
    <lineage>
        <taxon>Eukaryota</taxon>
        <taxon>Fungi</taxon>
        <taxon>Dikarya</taxon>
        <taxon>Ascomycota</taxon>
        <taxon>Saccharomycotina</taxon>
        <taxon>Saccharomycetes</taxon>
        <taxon>Saccharomycetales</taxon>
        <taxon>Saccharomycetaceae</taxon>
        <taxon>Maudiozyma</taxon>
    </lineage>
</organism>
<feature type="compositionally biased region" description="Basic and acidic residues" evidence="3">
    <location>
        <begin position="79"/>
        <end position="89"/>
    </location>
</feature>
<evidence type="ECO:0000256" key="2">
    <source>
        <dbReference type="ARBA" id="ARBA00022553"/>
    </source>
</evidence>
<evidence type="ECO:0000256" key="3">
    <source>
        <dbReference type="SAM" id="MobiDB-lite"/>
    </source>
</evidence>
<keyword evidence="5" id="KW-1185">Reference proteome</keyword>
<gene>
    <name evidence="4" type="ORF">KABA2_13S04268</name>
</gene>
<feature type="compositionally biased region" description="Low complexity" evidence="3">
    <location>
        <begin position="52"/>
        <end position="61"/>
    </location>
</feature>
<dbReference type="GeneID" id="64860267"/>
<evidence type="ECO:0000313" key="5">
    <source>
        <dbReference type="Proteomes" id="UP000644660"/>
    </source>
</evidence>
<dbReference type="RefSeq" id="XP_041409002.1">
    <property type="nucleotide sequence ID" value="XM_041553068.1"/>
</dbReference>
<accession>A0A8H2VKR9</accession>
<keyword evidence="2" id="KW-0597">Phosphoprotein</keyword>
<name>A0A8H2VKR9_9SACH</name>
<proteinExistence type="inferred from homology"/>
<comment type="similarity">
    <text evidence="1">Belongs to the ISF1/MBR1 family.</text>
</comment>
<evidence type="ECO:0000256" key="1">
    <source>
        <dbReference type="ARBA" id="ARBA00008990"/>
    </source>
</evidence>
<dbReference type="Proteomes" id="UP000644660">
    <property type="component" value="Unassembled WGS sequence"/>
</dbReference>
<feature type="compositionally biased region" description="Polar residues" evidence="3">
    <location>
        <begin position="167"/>
        <end position="178"/>
    </location>
</feature>
<evidence type="ECO:0000313" key="4">
    <source>
        <dbReference type="EMBL" id="CAB4257158.1"/>
    </source>
</evidence>
<dbReference type="EMBL" id="CAEFZW010000013">
    <property type="protein sequence ID" value="CAB4257158.1"/>
    <property type="molecule type" value="Genomic_DNA"/>
</dbReference>
<dbReference type="AlphaFoldDB" id="A0A8H2VKR9"/>
<feature type="region of interest" description="Disordered" evidence="3">
    <location>
        <begin position="38"/>
        <end position="199"/>
    </location>
</feature>
<comment type="caution">
    <text evidence="4">The sequence shown here is derived from an EMBL/GenBank/DDBJ whole genome shotgun (WGS) entry which is preliminary data.</text>
</comment>
<sequence length="340" mass="37967">MANTSIRNSISCLNMFERAVQDPCSHGCDNEDDSGFSNMWRQSLSDPAGVTNANNNNNSVNDGELDELDPLNEIELSSEDIRPSTRNDNDNNDNDNEEQEDEKEEEEPLVWTNPFSNGAATSKEKQRQLLSKRRRSTINNGLSMRRTRTNSSCYIQQQSRRPLRSSMVEQSPAGQQQRNSNTTTNNNNMTCNRSFSNGFPITSTSNTPYSSLSATTSSGNINNMNNMNSDTCWVHPKTLSHSSCSSILTHLYGLEKYISSDLDALAFEDVSSSTPTTTATEGFINNNLPKNNVMMQTDDRSRSDLNLNRLPEVTTTTTDFPNVTKRQKSFIEQSLANSFS</sequence>
<reference evidence="4 5" key="1">
    <citation type="submission" date="2020-05" db="EMBL/GenBank/DDBJ databases">
        <authorList>
            <person name="Casaregola S."/>
            <person name="Devillers H."/>
            <person name="Grondin C."/>
        </authorList>
    </citation>
    <scope>NUCLEOTIDE SEQUENCE [LARGE SCALE GENOMIC DNA]</scope>
    <source>
        <strain evidence="4 5">CLIB 1767</strain>
    </source>
</reference>
<feature type="compositionally biased region" description="Acidic residues" evidence="3">
    <location>
        <begin position="63"/>
        <end position="78"/>
    </location>
</feature>
<feature type="compositionally biased region" description="Polar residues" evidence="3">
    <location>
        <begin position="149"/>
        <end position="160"/>
    </location>
</feature>
<feature type="compositionally biased region" description="Acidic residues" evidence="3">
    <location>
        <begin position="90"/>
        <end position="108"/>
    </location>
</feature>
<dbReference type="Pfam" id="PF17058">
    <property type="entry name" value="MBR1"/>
    <property type="match status" value="1"/>
</dbReference>
<dbReference type="InterPro" id="IPR031443">
    <property type="entry name" value="Mbr1"/>
</dbReference>